<evidence type="ECO:0000259" key="2">
    <source>
        <dbReference type="PROSITE" id="PS50902"/>
    </source>
</evidence>
<protein>
    <submittedName>
        <fullName evidence="3">Beta-lactamase-like protein</fullName>
    </submittedName>
</protein>
<dbReference type="PROSITE" id="PS50902">
    <property type="entry name" value="FLAVODOXIN_LIKE"/>
    <property type="match status" value="1"/>
</dbReference>
<dbReference type="CDD" id="cd07709">
    <property type="entry name" value="flavodiiron_proteins_MBL-fold"/>
    <property type="match status" value="1"/>
</dbReference>
<organism evidence="3 4">
    <name type="scientific">Sulfurimonas denitrificans (strain ATCC 33889 / DSM 1251)</name>
    <name type="common">Thiomicrospira denitrificans (strain ATCC 33889 / DSM 1251)</name>
    <dbReference type="NCBI Taxonomy" id="326298"/>
    <lineage>
        <taxon>Bacteria</taxon>
        <taxon>Pseudomonadati</taxon>
        <taxon>Campylobacterota</taxon>
        <taxon>Epsilonproteobacteria</taxon>
        <taxon>Campylobacterales</taxon>
        <taxon>Sulfurimonadaceae</taxon>
        <taxon>Sulfurimonas</taxon>
    </lineage>
</organism>
<sequence length="401" mass="45863">MGFNIKNNIYLVGNVDWEIEHYQGYKYSTHKGTSYNAYLIKEQKNVLIDTVDAPFTDVFIRNLKNEIDLKMIDYIVINHGEKDHTGALPELMKLIPDTPIYCTKNCEKSLRGQYHQNWNFNIVKTGDKLDLGDKELVFVEMPLLHWPDSMLCYLTKDNILFSNDAFGQHYATSAIYNDLVDQCELHVECLKYYSNILTPYNSKVIKKIEEILAMNLPLDMICPSHGVLWRDNPAQIIELYLKWAEDYQENQITILYDTMWESTTDMAEAIAEGIKKSHSKTVVKLMHLSKKDKNDVISEVFKSKAILIGSPTVNRGILTSIASIFELIKSLGFKNKKAASFGSYGWSGESTKIINAKLLDSGFTLLNDGLQMMWKPDADAIKECITFGEEFSNNLRENSLV</sequence>
<dbReference type="AlphaFoldDB" id="Q30Q73"/>
<dbReference type="PANTHER" id="PTHR43717">
    <property type="entry name" value="ANAEROBIC NITRIC OXIDE REDUCTASE FLAVORUBREDOXIN"/>
    <property type="match status" value="1"/>
</dbReference>
<dbReference type="InterPro" id="IPR008254">
    <property type="entry name" value="Flavodoxin/NO_synth"/>
</dbReference>
<proteinExistence type="inferred from homology"/>
<dbReference type="RefSeq" id="WP_011373210.1">
    <property type="nucleotide sequence ID" value="NC_007575.1"/>
</dbReference>
<evidence type="ECO:0000313" key="3">
    <source>
        <dbReference type="EMBL" id="ABB44858.1"/>
    </source>
</evidence>
<dbReference type="OrthoDB" id="9800607at2"/>
<dbReference type="InterPro" id="IPR016440">
    <property type="entry name" value="Rubredoxin-O_OxRdtase"/>
</dbReference>
<dbReference type="InterPro" id="IPR029039">
    <property type="entry name" value="Flavoprotein-like_sf"/>
</dbReference>
<evidence type="ECO:0000313" key="4">
    <source>
        <dbReference type="Proteomes" id="UP000002714"/>
    </source>
</evidence>
<dbReference type="InterPro" id="IPR045761">
    <property type="entry name" value="ODP_dom"/>
</dbReference>
<comment type="similarity">
    <text evidence="1">In the N-terminal section; belongs to the zinc metallo-hydrolase group 3 family.</text>
</comment>
<dbReference type="PANTHER" id="PTHR43717:SF1">
    <property type="entry name" value="ANAEROBIC NITRIC OXIDE REDUCTASE FLAVORUBREDOXIN"/>
    <property type="match status" value="1"/>
</dbReference>
<dbReference type="EMBL" id="CP000153">
    <property type="protein sequence ID" value="ABB44858.1"/>
    <property type="molecule type" value="Genomic_DNA"/>
</dbReference>
<keyword evidence="4" id="KW-1185">Reference proteome</keyword>
<dbReference type="STRING" id="326298.Suden_1581"/>
<dbReference type="eggNOG" id="COG0426">
    <property type="taxonomic scope" value="Bacteria"/>
</dbReference>
<dbReference type="GO" id="GO:0010181">
    <property type="term" value="F:FMN binding"/>
    <property type="evidence" value="ECO:0007669"/>
    <property type="project" value="InterPro"/>
</dbReference>
<dbReference type="HOGENOM" id="CLU_017490_0_0_7"/>
<dbReference type="KEGG" id="tdn:Suden_1581"/>
<dbReference type="GO" id="GO:0009055">
    <property type="term" value="F:electron transfer activity"/>
    <property type="evidence" value="ECO:0007669"/>
    <property type="project" value="InterPro"/>
</dbReference>
<dbReference type="Gene3D" id="3.40.50.360">
    <property type="match status" value="1"/>
</dbReference>
<gene>
    <name evidence="3" type="ordered locus">Suden_1581</name>
</gene>
<reference evidence="3 4" key="1">
    <citation type="journal article" date="2008" name="Appl. Environ. Microbiol.">
        <title>Genome of the epsilonproteobacterial chemolithoautotroph Sulfurimonas denitrificans.</title>
        <authorList>
            <person name="Sievert S.M."/>
            <person name="Scott K.M."/>
            <person name="Klotz M.G."/>
            <person name="Chain P.S.G."/>
            <person name="Hauser L.J."/>
            <person name="Hemp J."/>
            <person name="Huegler M."/>
            <person name="Land M."/>
            <person name="Lapidus A."/>
            <person name="Larimer F.W."/>
            <person name="Lucas S."/>
            <person name="Malfatti S.A."/>
            <person name="Meyer F."/>
            <person name="Paulsen I.T."/>
            <person name="Ren Q."/>
            <person name="Simon J."/>
            <person name="Bailey K."/>
            <person name="Diaz E."/>
            <person name="Fitzpatrick K.A."/>
            <person name="Glover B."/>
            <person name="Gwatney N."/>
            <person name="Korajkic A."/>
            <person name="Long A."/>
            <person name="Mobberley J.M."/>
            <person name="Pantry S.N."/>
            <person name="Pazder G."/>
            <person name="Peterson S."/>
            <person name="Quintanilla J.D."/>
            <person name="Sprinkle R."/>
            <person name="Stephens J."/>
            <person name="Thomas P."/>
            <person name="Vaughn R."/>
            <person name="Weber M.J."/>
            <person name="Wooten L.L."/>
        </authorList>
    </citation>
    <scope>NUCLEOTIDE SEQUENCE [LARGE SCALE GENOMIC DNA]</scope>
    <source>
        <strain evidence="4">ATCC 33889 / DSM 1251</strain>
    </source>
</reference>
<dbReference type="NCBIfam" id="NF008887">
    <property type="entry name" value="PRK11921.1"/>
    <property type="match status" value="1"/>
</dbReference>
<evidence type="ECO:0000256" key="1">
    <source>
        <dbReference type="ARBA" id="ARBA00007121"/>
    </source>
</evidence>
<dbReference type="SUPFAM" id="SSF56281">
    <property type="entry name" value="Metallo-hydrolase/oxidoreductase"/>
    <property type="match status" value="1"/>
</dbReference>
<dbReference type="GO" id="GO:0046872">
    <property type="term" value="F:metal ion binding"/>
    <property type="evidence" value="ECO:0007669"/>
    <property type="project" value="InterPro"/>
</dbReference>
<dbReference type="SMART" id="SM00849">
    <property type="entry name" value="Lactamase_B"/>
    <property type="match status" value="1"/>
</dbReference>
<feature type="domain" description="Flavodoxin-like" evidence="2">
    <location>
        <begin position="252"/>
        <end position="392"/>
    </location>
</feature>
<dbReference type="InterPro" id="IPR036866">
    <property type="entry name" value="RibonucZ/Hydroxyglut_hydro"/>
</dbReference>
<dbReference type="PIRSF" id="PIRSF005243">
    <property type="entry name" value="ROO"/>
    <property type="match status" value="1"/>
</dbReference>
<dbReference type="InterPro" id="IPR001279">
    <property type="entry name" value="Metallo-B-lactamas"/>
</dbReference>
<dbReference type="Gene3D" id="3.60.15.10">
    <property type="entry name" value="Ribonuclease Z/Hydroxyacylglutathione hydrolase-like"/>
    <property type="match status" value="1"/>
</dbReference>
<dbReference type="Proteomes" id="UP000002714">
    <property type="component" value="Chromosome"/>
</dbReference>
<dbReference type="GO" id="GO:0016491">
    <property type="term" value="F:oxidoreductase activity"/>
    <property type="evidence" value="ECO:0007669"/>
    <property type="project" value="InterPro"/>
</dbReference>
<name>Q30Q73_SULDN</name>
<accession>Q30Q73</accession>
<dbReference type="Pfam" id="PF00258">
    <property type="entry name" value="Flavodoxin_1"/>
    <property type="match status" value="1"/>
</dbReference>
<dbReference type="Pfam" id="PF19583">
    <property type="entry name" value="ODP"/>
    <property type="match status" value="1"/>
</dbReference>
<dbReference type="SUPFAM" id="SSF52218">
    <property type="entry name" value="Flavoproteins"/>
    <property type="match status" value="1"/>
</dbReference>